<comment type="caution">
    <text evidence="2">The sequence shown here is derived from an EMBL/GenBank/DDBJ whole genome shotgun (WGS) entry which is preliminary data.</text>
</comment>
<dbReference type="InterPro" id="IPR006626">
    <property type="entry name" value="PbH1"/>
</dbReference>
<evidence type="ECO:0000259" key="1">
    <source>
        <dbReference type="Pfam" id="PF13229"/>
    </source>
</evidence>
<gene>
    <name evidence="2" type="ORF">EQG79_00405</name>
</gene>
<dbReference type="InterPro" id="IPR011050">
    <property type="entry name" value="Pectin_lyase_fold/virulence"/>
</dbReference>
<dbReference type="SUPFAM" id="SSF51126">
    <property type="entry name" value="Pectin lyase-like"/>
    <property type="match status" value="2"/>
</dbReference>
<feature type="domain" description="Right handed beta helix" evidence="1">
    <location>
        <begin position="267"/>
        <end position="431"/>
    </location>
</feature>
<dbReference type="EMBL" id="SBLB01000001">
    <property type="protein sequence ID" value="RYC70646.1"/>
    <property type="molecule type" value="Genomic_DNA"/>
</dbReference>
<dbReference type="AlphaFoldDB" id="A0A4Q2UMW4"/>
<dbReference type="SMART" id="SM00710">
    <property type="entry name" value="PbH1"/>
    <property type="match status" value="9"/>
</dbReference>
<reference evidence="2 3" key="1">
    <citation type="submission" date="2019-01" db="EMBL/GenBank/DDBJ databases">
        <title>Spirosoma flava sp. nov., a propanil-degrading bacterium isolated from herbicide-contaminated soil.</title>
        <authorList>
            <person name="Zhang L."/>
            <person name="Jiang J.-D."/>
        </authorList>
    </citation>
    <scope>NUCLEOTIDE SEQUENCE [LARGE SCALE GENOMIC DNA]</scope>
    <source>
        <strain evidence="2 3">TY50</strain>
    </source>
</reference>
<dbReference type="InterPro" id="IPR012334">
    <property type="entry name" value="Pectin_lyas_fold"/>
</dbReference>
<name>A0A4Q2UMW4_9BACT</name>
<dbReference type="Proteomes" id="UP000290407">
    <property type="component" value="Unassembled WGS sequence"/>
</dbReference>
<dbReference type="Gene3D" id="2.160.20.10">
    <property type="entry name" value="Single-stranded right-handed beta-helix, Pectin lyase-like"/>
    <property type="match status" value="1"/>
</dbReference>
<organism evidence="2 3">
    <name type="scientific">Spirosoma sordidisoli</name>
    <dbReference type="NCBI Taxonomy" id="2502893"/>
    <lineage>
        <taxon>Bacteria</taxon>
        <taxon>Pseudomonadati</taxon>
        <taxon>Bacteroidota</taxon>
        <taxon>Cytophagia</taxon>
        <taxon>Cytophagales</taxon>
        <taxon>Cytophagaceae</taxon>
        <taxon>Spirosoma</taxon>
    </lineage>
</organism>
<protein>
    <recommendedName>
        <fullName evidence="1">Right handed beta helix domain-containing protein</fullName>
    </recommendedName>
</protein>
<evidence type="ECO:0000313" key="2">
    <source>
        <dbReference type="EMBL" id="RYC70646.1"/>
    </source>
</evidence>
<keyword evidence="3" id="KW-1185">Reference proteome</keyword>
<sequence length="1006" mass="105372">MLRLWLFLVYATLLSTSTLAQLVIRPPVSGTATNDPALRNDLNLVQSQLEVLSSVPAALIQRVVHVADIPSLTATTGSSGLAVHVRDGVRGGNFCYMPSGTPDGGCVFPASGGGVWVRQFRGPARFEWWAPVAGDGADNTALLVSALTSVKSLNVPEGRFCFRQITIPRGCRIGGVAGKTTLVLHPGVVGQSSPNLEQPDQVTGWLNASQDSITIENLTLDLSLNTTPVSAIKSYSTSVNSLVIDHVNFKNGINPFVYHWTSAPFSGLQITFCKFLSGTNAISVRGTSKGRSDVLVDHNKFDDCGGNIIGLEDNLNINDLRFDVYFDCQVTNNTIVNCRAGAGAAGPIPIEYHGVTRGVVSGNTINTGTRGIGISTSQGIVVSKNVITNQSAYAFETSKIRGVSFLNNISTNNPKFIALTGADGGVAFVNRDVLIQGNQVTGTGLSSWNAADPPSAIQSTYNDVIENWTISNNKFVNLEFTESVIMLRGAHVTPGVKSAALSRKIFITNNQFISDSVMTPIQAIVVEGNQVYIEGNHFLRSADYTSATHYQSGGAVVSTTGYISRGPLDDVNINRNTFQFTGTRGSGAFSAVGQYLSFVGQSLCTNLSLRSNHIRGNYRYGIYTDEIDGKTFIDGNEIDAAVQTPYQLSPSVVLRQTLRSHDGTSAPTTGTWRLGDRVLNSNPAPGAVSGWVCITAGTPGVWADLSLAGYDYAGTGSPIGVIAAPVGAIYRDITAGTGRFFYKGSGVTGNTGWREMAQAVSPTLSGTVSFSHTDGIGVRFITAGQASGHWFQSSDPNETFLYTTDAAQTRFELKLGTARSNDATVGLRYITGTLGGGTGVLSIGQASKNLSGWTHGFTRLYNMGVITMTTTPTNRVLIGTQTDNGRDIAQLAGSLSTSAVYGAGAAPTVAAGAGAGTGPTVSIVGTATAGIITVVTGSAPGAGTLATLTFPTAYVTNAPIVVVSGAQGTSLPAFTTSESTTGFSVATTTAPSGSTTYRFSYITIGR</sequence>
<evidence type="ECO:0000313" key="3">
    <source>
        <dbReference type="Proteomes" id="UP000290407"/>
    </source>
</evidence>
<dbReference type="Pfam" id="PF13229">
    <property type="entry name" value="Beta_helix"/>
    <property type="match status" value="1"/>
</dbReference>
<proteinExistence type="predicted"/>
<accession>A0A4Q2UMW4</accession>
<dbReference type="InterPro" id="IPR039448">
    <property type="entry name" value="Beta_helix"/>
</dbReference>